<dbReference type="InterPro" id="IPR002734">
    <property type="entry name" value="RibDG_C"/>
</dbReference>
<dbReference type="Gene3D" id="3.40.430.10">
    <property type="entry name" value="Dihydrofolate Reductase, subunit A"/>
    <property type="match status" value="1"/>
</dbReference>
<dbReference type="Pfam" id="PF01872">
    <property type="entry name" value="RibD_C"/>
    <property type="match status" value="1"/>
</dbReference>
<evidence type="ECO:0000313" key="2">
    <source>
        <dbReference type="EMBL" id="MEE6308577.1"/>
    </source>
</evidence>
<accession>A0ABU7SF72</accession>
<name>A0ABU7SF72_9ACTN</name>
<protein>
    <submittedName>
        <fullName evidence="2">Dihydrofolate reductase family protein</fullName>
    </submittedName>
</protein>
<reference evidence="2 3" key="1">
    <citation type="submission" date="2024-01" db="EMBL/GenBank/DDBJ databases">
        <title>Genome insights into Plantactinospora veratri sp. nov.</title>
        <authorList>
            <person name="Wang L."/>
        </authorList>
    </citation>
    <scope>NUCLEOTIDE SEQUENCE [LARGE SCALE GENOMIC DNA]</scope>
    <source>
        <strain evidence="2 3">NEAU-FHS4</strain>
    </source>
</reference>
<organism evidence="2 3">
    <name type="scientific">Plantactinospora veratri</name>
    <dbReference type="NCBI Taxonomy" id="1436122"/>
    <lineage>
        <taxon>Bacteria</taxon>
        <taxon>Bacillati</taxon>
        <taxon>Actinomycetota</taxon>
        <taxon>Actinomycetes</taxon>
        <taxon>Micromonosporales</taxon>
        <taxon>Micromonosporaceae</taxon>
        <taxon>Plantactinospora</taxon>
    </lineage>
</organism>
<evidence type="ECO:0000313" key="3">
    <source>
        <dbReference type="Proteomes" id="UP001339911"/>
    </source>
</evidence>
<dbReference type="SUPFAM" id="SSF53597">
    <property type="entry name" value="Dihydrofolate reductase-like"/>
    <property type="match status" value="1"/>
</dbReference>
<dbReference type="RefSeq" id="WP_331208854.1">
    <property type="nucleotide sequence ID" value="NZ_JAZGQL010000012.1"/>
</dbReference>
<sequence>MGNIRLDMSVSLDGFVAGPRDSRTDPMGIGGFRLFNWLDHRDEPGPHREVYAEHVATRAFISGRRTYELADHWQGDHHDGVPIFILTHDVPDEPPPGTVRFVTDARECAELARAAAGDADISVHGAGAARSLLRAGELDELQLHVVPVLLGTGRRLFDHLSADHVELELVRRFSTPEVTHLRYRVTGGIRR</sequence>
<dbReference type="Proteomes" id="UP001339911">
    <property type="component" value="Unassembled WGS sequence"/>
</dbReference>
<feature type="domain" description="Bacterial bifunctional deaminase-reductase C-terminal" evidence="1">
    <location>
        <begin position="117"/>
        <end position="176"/>
    </location>
</feature>
<dbReference type="InterPro" id="IPR024072">
    <property type="entry name" value="DHFR-like_dom_sf"/>
</dbReference>
<proteinExistence type="predicted"/>
<gene>
    <name evidence="2" type="ORF">V1634_17245</name>
</gene>
<evidence type="ECO:0000259" key="1">
    <source>
        <dbReference type="Pfam" id="PF01872"/>
    </source>
</evidence>
<dbReference type="EMBL" id="JAZGQL010000012">
    <property type="protein sequence ID" value="MEE6308577.1"/>
    <property type="molecule type" value="Genomic_DNA"/>
</dbReference>
<keyword evidence="3" id="KW-1185">Reference proteome</keyword>
<comment type="caution">
    <text evidence="2">The sequence shown here is derived from an EMBL/GenBank/DDBJ whole genome shotgun (WGS) entry which is preliminary data.</text>
</comment>